<dbReference type="GO" id="GO:0071160">
    <property type="term" value="F:cyanophycin synthetase activity (L-aspartate-adding)"/>
    <property type="evidence" value="ECO:0007669"/>
    <property type="project" value="UniProtKB-EC"/>
</dbReference>
<dbReference type="InterPro" id="IPR018109">
    <property type="entry name" value="Folylpolyglutamate_synth_CS"/>
</dbReference>
<evidence type="ECO:0000256" key="12">
    <source>
        <dbReference type="ARBA" id="ARBA00048425"/>
    </source>
</evidence>
<comment type="similarity">
    <text evidence="2">In the C-terminal section; belongs to the MurCDEF family.</text>
</comment>
<sequence>MSTETGDAAVAAPMKVLHSAVYRGPHLFSHTPMIRIRLDLGALEEWPTDRLPGFTDALIAMLPGLQEHGCSYGVPGGFIRRMREGTWLGHVTEHVALELQTRAGSRVTRGKTRSVRGCPGCYNVLYAYREEEVGLLAGRLALRLVDSLLPAELRGVRGLDELHERDPMAGGGGLEEGLRALGRLVGRRALGPTTRSLVQEAERRGIPVMRLDDFSLVQLGHGKKQQRLRASITGRTSSIAVEIAGDKDLTKSLLADAGIPVPKGAVVRSAEAAMREAGRIGYPVVTKPLDGNHGRGVSLDLRTPEAVRAGFEHAALHGRSVIVEQQFTGHDHRILVIGGEVRAVAQRVPAHVVGDGERSIAELIEEVNRDPRRGDGHEKTLTRIVVDDHVTDLLAKEGLTLESVPEKDRWVALRDTANLSTGGTAIDRTDDIHPENACIARRAAQIVGLDVAGIDFLAPDIRRSVRETGGGIVEVNAAPGFRMHLEPFEGWARDIARPAIDMLFPDGETGRIPIIAVTGTNGKSTTTRMVAHILAHAGLCVGMTSTSGIWVNGEKILDGDASGPRSARMVLREPTVEAAVLETARGGILREGLGFEAADIGAVLNIAADHLGIKEVDTLDDLAAVKSVVVESVRRDGCSVLNADDPLTLAMERHARGRIAFFSMKGGDAMPELLREHVRAGGLAVVNEDGPAGRDIVVHDDGRRLPLMSAAEIPATLGGMAGFNIQNALAAVAITYAQGISPPVIRAALQGFSTSFEQSPGRLNIHDAHGFRVILDYAHNPAGLAALCEVVGKLRPKHRRLIGMVSIPGDRRDEDIREMGRIAAGTFDEIVLRERPDGRGREAGEVIRLLAEGALAAGFPEERIHRVMDEHDATRHCLAMARRGDLVVLTPTSVEAVWAQVLTFTPEETPALAAEMA</sequence>
<dbReference type="PROSITE" id="PS01011">
    <property type="entry name" value="FOLYLPOLYGLU_SYNT_1"/>
    <property type="match status" value="1"/>
</dbReference>
<dbReference type="InterPro" id="IPR011761">
    <property type="entry name" value="ATP-grasp"/>
</dbReference>
<dbReference type="InterPro" id="IPR013815">
    <property type="entry name" value="ATP_grasp_subdomain_1"/>
</dbReference>
<evidence type="ECO:0000256" key="6">
    <source>
        <dbReference type="ARBA" id="ARBA00022036"/>
    </source>
</evidence>
<dbReference type="Pfam" id="PF02875">
    <property type="entry name" value="Mur_ligase_C"/>
    <property type="match status" value="1"/>
</dbReference>
<dbReference type="PROSITE" id="PS50975">
    <property type="entry name" value="ATP_GRASP"/>
    <property type="match status" value="1"/>
</dbReference>
<evidence type="ECO:0000256" key="7">
    <source>
        <dbReference type="ARBA" id="ARBA00022598"/>
    </source>
</evidence>
<evidence type="ECO:0000256" key="5">
    <source>
        <dbReference type="ARBA" id="ARBA00013005"/>
    </source>
</evidence>
<dbReference type="GO" id="GO:0071161">
    <property type="term" value="F:cyanophycin synthetase activity (L-arginine-adding)"/>
    <property type="evidence" value="ECO:0007669"/>
    <property type="project" value="UniProtKB-EC"/>
</dbReference>
<keyword evidence="9 13" id="KW-0067">ATP-binding</keyword>
<dbReference type="SUPFAM" id="SSF56059">
    <property type="entry name" value="Glutathione synthetase ATP-binding domain-like"/>
    <property type="match status" value="1"/>
</dbReference>
<dbReference type="NCBIfam" id="NF010623">
    <property type="entry name" value="PRK14016.1"/>
    <property type="match status" value="1"/>
</dbReference>
<evidence type="ECO:0000256" key="11">
    <source>
        <dbReference type="ARBA" id="ARBA00048094"/>
    </source>
</evidence>
<evidence type="ECO:0000256" key="3">
    <source>
        <dbReference type="ARBA" id="ARBA00011738"/>
    </source>
</evidence>
<dbReference type="NCBIfam" id="TIGR02068">
    <property type="entry name" value="cya_phycin_syn"/>
    <property type="match status" value="1"/>
</dbReference>
<evidence type="ECO:0000256" key="10">
    <source>
        <dbReference type="ARBA" id="ARBA00031353"/>
    </source>
</evidence>
<feature type="domain" description="ATP-grasp" evidence="14">
    <location>
        <begin position="251"/>
        <end position="504"/>
    </location>
</feature>
<evidence type="ECO:0000256" key="2">
    <source>
        <dbReference type="ARBA" id="ARBA00009060"/>
    </source>
</evidence>
<dbReference type="Pfam" id="PF13549">
    <property type="entry name" value="ATP-grasp_5"/>
    <property type="match status" value="1"/>
</dbReference>
<protein>
    <recommendedName>
        <fullName evidence="6">Cyanophycin synthetase</fullName>
        <ecNumber evidence="5">6.3.2.29</ecNumber>
        <ecNumber evidence="4">6.3.2.30</ecNumber>
    </recommendedName>
    <alternativeName>
        <fullName evidence="10">Cyanophycin synthase</fullName>
    </alternativeName>
</protein>
<keyword evidence="7 15" id="KW-0436">Ligase</keyword>
<dbReference type="SUPFAM" id="SSF53244">
    <property type="entry name" value="MurD-like peptide ligases, peptide-binding domain"/>
    <property type="match status" value="1"/>
</dbReference>
<dbReference type="PANTHER" id="PTHR23135:SF18">
    <property type="entry name" value="CYANOPHYCIN SYNTHETASE"/>
    <property type="match status" value="1"/>
</dbReference>
<dbReference type="Gene3D" id="3.30.1490.20">
    <property type="entry name" value="ATP-grasp fold, A domain"/>
    <property type="match status" value="1"/>
</dbReference>
<dbReference type="InterPro" id="IPR011810">
    <property type="entry name" value="Cya_phycin_syn"/>
</dbReference>
<evidence type="ECO:0000259" key="14">
    <source>
        <dbReference type="PROSITE" id="PS50975"/>
    </source>
</evidence>
<dbReference type="Gene3D" id="3.40.1190.10">
    <property type="entry name" value="Mur-like, catalytic domain"/>
    <property type="match status" value="1"/>
</dbReference>
<dbReference type="EC" id="6.3.2.29" evidence="5"/>
<dbReference type="SUPFAM" id="SSF53623">
    <property type="entry name" value="MurD-like peptide ligases, catalytic domain"/>
    <property type="match status" value="1"/>
</dbReference>
<comment type="function">
    <text evidence="1">Catalyzes the ATP-dependent polymerization of arginine and aspartate to multi-L-arginyl-poly-L-aspartic acid (cyanophycin; a water-insoluble reserve polymer).</text>
</comment>
<dbReference type="InterPro" id="IPR004101">
    <property type="entry name" value="Mur_ligase_C"/>
</dbReference>
<evidence type="ECO:0000256" key="13">
    <source>
        <dbReference type="PROSITE-ProRule" id="PRU00409"/>
    </source>
</evidence>
<dbReference type="InterPro" id="IPR036565">
    <property type="entry name" value="Mur-like_cat_sf"/>
</dbReference>
<dbReference type="InterPro" id="IPR013221">
    <property type="entry name" value="Mur_ligase_cen"/>
</dbReference>
<comment type="catalytic activity">
    <reaction evidence="11">
        <text>[L-4-(L-arginin-2-N-yl)aspartate](n)-L-aspartate + L-arginine + ATP = [L-4-(L-arginin-2-N-yl)aspartate](n+1) + ADP + phosphate + H(+)</text>
        <dbReference type="Rhea" id="RHEA:23888"/>
        <dbReference type="Rhea" id="RHEA-COMP:13732"/>
        <dbReference type="Rhea" id="RHEA-COMP:13733"/>
        <dbReference type="ChEBI" id="CHEBI:15378"/>
        <dbReference type="ChEBI" id="CHEBI:30616"/>
        <dbReference type="ChEBI" id="CHEBI:32682"/>
        <dbReference type="ChEBI" id="CHEBI:43474"/>
        <dbReference type="ChEBI" id="CHEBI:137986"/>
        <dbReference type="ChEBI" id="CHEBI:137990"/>
        <dbReference type="ChEBI" id="CHEBI:456216"/>
        <dbReference type="EC" id="6.3.2.30"/>
    </reaction>
</comment>
<dbReference type="Pfam" id="PF18921">
    <property type="entry name" value="Cyanophycin_syn"/>
    <property type="match status" value="1"/>
</dbReference>
<dbReference type="EC" id="6.3.2.30" evidence="4"/>
<evidence type="ECO:0000256" key="9">
    <source>
        <dbReference type="ARBA" id="ARBA00022840"/>
    </source>
</evidence>
<evidence type="ECO:0000256" key="8">
    <source>
        <dbReference type="ARBA" id="ARBA00022741"/>
    </source>
</evidence>
<evidence type="ECO:0000256" key="1">
    <source>
        <dbReference type="ARBA" id="ARBA00003184"/>
    </source>
</evidence>
<keyword evidence="16" id="KW-1185">Reference proteome</keyword>
<dbReference type="Gene3D" id="3.90.190.20">
    <property type="entry name" value="Mur ligase, C-terminal domain"/>
    <property type="match status" value="1"/>
</dbReference>
<comment type="subunit">
    <text evidence="3">Homodimer.</text>
</comment>
<dbReference type="InterPro" id="IPR036615">
    <property type="entry name" value="Mur_ligase_C_dom_sf"/>
</dbReference>
<proteinExistence type="inferred from homology"/>
<dbReference type="Proteomes" id="UP000681594">
    <property type="component" value="Unassembled WGS sequence"/>
</dbReference>
<reference evidence="15 16" key="1">
    <citation type="submission" date="2021-03" db="EMBL/GenBank/DDBJ databases">
        <authorList>
            <person name="So Y."/>
        </authorList>
    </citation>
    <scope>NUCLEOTIDE SEQUENCE [LARGE SCALE GENOMIC DNA]</scope>
    <source>
        <strain evidence="15 16">SSH11</strain>
    </source>
</reference>
<dbReference type="RefSeq" id="WP_209379525.1">
    <property type="nucleotide sequence ID" value="NZ_JAGIZB010000009.1"/>
</dbReference>
<dbReference type="PANTHER" id="PTHR23135">
    <property type="entry name" value="MUR LIGASE FAMILY MEMBER"/>
    <property type="match status" value="1"/>
</dbReference>
<evidence type="ECO:0000256" key="4">
    <source>
        <dbReference type="ARBA" id="ARBA00012968"/>
    </source>
</evidence>
<dbReference type="Pfam" id="PF08245">
    <property type="entry name" value="Mur_ligase_M"/>
    <property type="match status" value="1"/>
</dbReference>
<organism evidence="15 16">
    <name type="scientific">Pararoseomonas baculiformis</name>
    <dbReference type="NCBI Taxonomy" id="2820812"/>
    <lineage>
        <taxon>Bacteria</taxon>
        <taxon>Pseudomonadati</taxon>
        <taxon>Pseudomonadota</taxon>
        <taxon>Alphaproteobacteria</taxon>
        <taxon>Acetobacterales</taxon>
        <taxon>Acetobacteraceae</taxon>
        <taxon>Pararoseomonas</taxon>
    </lineage>
</organism>
<dbReference type="EMBL" id="JAGIZB010000009">
    <property type="protein sequence ID" value="MBP0445273.1"/>
    <property type="molecule type" value="Genomic_DNA"/>
</dbReference>
<gene>
    <name evidence="15" type="primary">cphA</name>
    <name evidence="15" type="ORF">J8J14_10835</name>
</gene>
<keyword evidence="8 13" id="KW-0547">Nucleotide-binding</keyword>
<comment type="catalytic activity">
    <reaction evidence="12">
        <text>[L-4-(L-arginin-2-N-yl)aspartate](n) + L-aspartate + ATP = [L-4-(L-arginin-2-N-yl)aspartate](n)-L-aspartate + ADP + phosphate + H(+)</text>
        <dbReference type="Rhea" id="RHEA:13277"/>
        <dbReference type="Rhea" id="RHEA-COMP:13728"/>
        <dbReference type="Rhea" id="RHEA-COMP:13733"/>
        <dbReference type="ChEBI" id="CHEBI:15378"/>
        <dbReference type="ChEBI" id="CHEBI:29991"/>
        <dbReference type="ChEBI" id="CHEBI:30616"/>
        <dbReference type="ChEBI" id="CHEBI:43474"/>
        <dbReference type="ChEBI" id="CHEBI:137986"/>
        <dbReference type="ChEBI" id="CHEBI:137990"/>
        <dbReference type="ChEBI" id="CHEBI:456216"/>
        <dbReference type="EC" id="6.3.2.29"/>
    </reaction>
</comment>
<dbReference type="Gene3D" id="3.30.470.20">
    <property type="entry name" value="ATP-grasp fold, B domain"/>
    <property type="match status" value="1"/>
</dbReference>
<name>A0ABS4AE37_9PROT</name>
<accession>A0ABS4AE37</accession>
<dbReference type="InterPro" id="IPR044019">
    <property type="entry name" value="Cyanophycin_syn_N"/>
</dbReference>
<comment type="caution">
    <text evidence="15">The sequence shown here is derived from an EMBL/GenBank/DDBJ whole genome shotgun (WGS) entry which is preliminary data.</text>
</comment>
<evidence type="ECO:0000313" key="15">
    <source>
        <dbReference type="EMBL" id="MBP0445273.1"/>
    </source>
</evidence>
<evidence type="ECO:0000313" key="16">
    <source>
        <dbReference type="Proteomes" id="UP000681594"/>
    </source>
</evidence>